<gene>
    <name evidence="3" type="ORF">PQR62_19725</name>
</gene>
<organism evidence="3 4">
    <name type="scientific">Herbaspirillum lusitanum</name>
    <dbReference type="NCBI Taxonomy" id="213312"/>
    <lineage>
        <taxon>Bacteria</taxon>
        <taxon>Pseudomonadati</taxon>
        <taxon>Pseudomonadota</taxon>
        <taxon>Betaproteobacteria</taxon>
        <taxon>Burkholderiales</taxon>
        <taxon>Oxalobacteraceae</taxon>
        <taxon>Herbaspirillum</taxon>
    </lineage>
</organism>
<reference evidence="3 4" key="1">
    <citation type="journal article" date="2024" name="Chem. Sci.">
        <title>Discovery of megapolipeptins by genome mining of a Burkholderiales bacteria collection.</title>
        <authorList>
            <person name="Paulo B.S."/>
            <person name="Recchia M.J.J."/>
            <person name="Lee S."/>
            <person name="Fergusson C.H."/>
            <person name="Romanowski S.B."/>
            <person name="Hernandez A."/>
            <person name="Krull N."/>
            <person name="Liu D.Y."/>
            <person name="Cavanagh H."/>
            <person name="Bos A."/>
            <person name="Gray C.A."/>
            <person name="Murphy B.T."/>
            <person name="Linington R.G."/>
            <person name="Eustaquio A.S."/>
        </authorList>
    </citation>
    <scope>NUCLEOTIDE SEQUENCE [LARGE SCALE GENOMIC DNA]</scope>
    <source>
        <strain evidence="3 4">RL21-008-BIB-A</strain>
    </source>
</reference>
<keyword evidence="4" id="KW-1185">Reference proteome</keyword>
<evidence type="ECO:0000313" key="4">
    <source>
        <dbReference type="Proteomes" id="UP001629246"/>
    </source>
</evidence>
<dbReference type="Gene3D" id="2.30.30.830">
    <property type="match status" value="1"/>
</dbReference>
<protein>
    <recommendedName>
        <fullName evidence="5">Pilus assembly protein PilP</fullName>
    </recommendedName>
</protein>
<feature type="region of interest" description="Disordered" evidence="1">
    <location>
        <begin position="49"/>
        <end position="72"/>
    </location>
</feature>
<evidence type="ECO:0008006" key="5">
    <source>
        <dbReference type="Google" id="ProtNLM"/>
    </source>
</evidence>
<accession>A0ABW9ADE2</accession>
<name>A0ABW9ADE2_9BURK</name>
<feature type="region of interest" description="Disordered" evidence="1">
    <location>
        <begin position="105"/>
        <end position="141"/>
    </location>
</feature>
<evidence type="ECO:0000313" key="3">
    <source>
        <dbReference type="EMBL" id="MFL9926514.1"/>
    </source>
</evidence>
<dbReference type="EMBL" id="JAQQFM010000009">
    <property type="protein sequence ID" value="MFL9926514.1"/>
    <property type="molecule type" value="Genomic_DNA"/>
</dbReference>
<sequence length="215" mass="23657">MKTRRDSRCRAALCLFAALLPLAACHRQDEVALLKSWLLEQSSAAEREAYRDMNSATEHTPPVQASIPPSPQLAPLHSAMRMLINAHEHDADEHRLDPFNPARLQRRPASHLSAGAVDRNTDSEEEGSFVPGRREREPAPPPLEIRMIGSLSSDDLDFALLQVGSALYRVGLGDAVGNQPLRVIRVSKRSVELAPTGKRGPREKNRIIALEGSTP</sequence>
<dbReference type="RefSeq" id="WP_408159732.1">
    <property type="nucleotide sequence ID" value="NZ_JAQQFM010000009.1"/>
</dbReference>
<dbReference type="Proteomes" id="UP001629246">
    <property type="component" value="Unassembled WGS sequence"/>
</dbReference>
<evidence type="ECO:0000256" key="2">
    <source>
        <dbReference type="SAM" id="SignalP"/>
    </source>
</evidence>
<proteinExistence type="predicted"/>
<feature type="chain" id="PRO_5045145368" description="Pilus assembly protein PilP" evidence="2">
    <location>
        <begin position="24"/>
        <end position="215"/>
    </location>
</feature>
<comment type="caution">
    <text evidence="3">The sequence shown here is derived from an EMBL/GenBank/DDBJ whole genome shotgun (WGS) entry which is preliminary data.</text>
</comment>
<feature type="signal peptide" evidence="2">
    <location>
        <begin position="1"/>
        <end position="23"/>
    </location>
</feature>
<keyword evidence="2" id="KW-0732">Signal</keyword>
<evidence type="ECO:0000256" key="1">
    <source>
        <dbReference type="SAM" id="MobiDB-lite"/>
    </source>
</evidence>